<dbReference type="GO" id="GO:0070971">
    <property type="term" value="C:endoplasmic reticulum exit site"/>
    <property type="evidence" value="ECO:0007669"/>
    <property type="project" value="EnsemblFungi"/>
</dbReference>
<comment type="similarity">
    <text evidence="4">Belongs to the SEC23/SEC24 family. SEC24 subfamily.</text>
</comment>
<evidence type="ECO:0000313" key="19">
    <source>
        <dbReference type="Proteomes" id="UP000189580"/>
    </source>
</evidence>
<evidence type="ECO:0000256" key="4">
    <source>
        <dbReference type="ARBA" id="ARBA00008334"/>
    </source>
</evidence>
<feature type="domain" description="Zinc finger Sec23/Sec24-type" evidence="14">
    <location>
        <begin position="289"/>
        <end position="326"/>
    </location>
</feature>
<evidence type="ECO:0000256" key="2">
    <source>
        <dbReference type="ARBA" id="ARBA00004496"/>
    </source>
</evidence>
<evidence type="ECO:0000256" key="8">
    <source>
        <dbReference type="ARBA" id="ARBA00022892"/>
    </source>
</evidence>
<feature type="region of interest" description="Disordered" evidence="12">
    <location>
        <begin position="1"/>
        <end position="38"/>
    </location>
</feature>
<dbReference type="GO" id="GO:0005789">
    <property type="term" value="C:endoplasmic reticulum membrane"/>
    <property type="evidence" value="ECO:0007669"/>
    <property type="project" value="UniProtKB-SubCell"/>
</dbReference>
<dbReference type="Gene3D" id="2.60.40.1670">
    <property type="entry name" value="beta-sandwich domain of Sec23/24"/>
    <property type="match status" value="1"/>
</dbReference>
<dbReference type="InterPro" id="IPR036180">
    <property type="entry name" value="Gelsolin-like_dom_sf"/>
</dbReference>
<feature type="domain" description="Sec23/Sec24 trunk" evidence="15">
    <location>
        <begin position="363"/>
        <end position="603"/>
    </location>
</feature>
<dbReference type="GO" id="GO:0000139">
    <property type="term" value="C:Golgi membrane"/>
    <property type="evidence" value="ECO:0007669"/>
    <property type="project" value="UniProtKB-SubCell"/>
</dbReference>
<keyword evidence="8" id="KW-0931">ER-Golgi transport</keyword>
<dbReference type="Pfam" id="PF04811">
    <property type="entry name" value="Sec23_trunk"/>
    <property type="match status" value="1"/>
</dbReference>
<feature type="domain" description="Sec23/Sec24 helical" evidence="16">
    <location>
        <begin position="704"/>
        <end position="807"/>
    </location>
</feature>
<dbReference type="GeneID" id="30037875"/>
<dbReference type="Pfam" id="PF00626">
    <property type="entry name" value="Gelsolin"/>
    <property type="match status" value="1"/>
</dbReference>
<organism evidence="18 19">
    <name type="scientific">Sugiyamaella lignohabitans</name>
    <dbReference type="NCBI Taxonomy" id="796027"/>
    <lineage>
        <taxon>Eukaryota</taxon>
        <taxon>Fungi</taxon>
        <taxon>Dikarya</taxon>
        <taxon>Ascomycota</taxon>
        <taxon>Saccharomycotina</taxon>
        <taxon>Dipodascomycetes</taxon>
        <taxon>Dipodascales</taxon>
        <taxon>Trichomonascaceae</taxon>
        <taxon>Sugiyamaella</taxon>
    </lineage>
</organism>
<dbReference type="SUPFAM" id="SSF81811">
    <property type="entry name" value="Helical domain of Sec23/24"/>
    <property type="match status" value="1"/>
</dbReference>
<dbReference type="GO" id="GO:0006886">
    <property type="term" value="P:intracellular protein transport"/>
    <property type="evidence" value="ECO:0007669"/>
    <property type="project" value="InterPro"/>
</dbReference>
<evidence type="ECO:0000313" key="18">
    <source>
        <dbReference type="EMBL" id="ANB12546.1"/>
    </source>
</evidence>
<keyword evidence="19" id="KW-1185">Reference proteome</keyword>
<dbReference type="InterPro" id="IPR012990">
    <property type="entry name" value="Beta-sandwich_Sec23_24"/>
</dbReference>
<evidence type="ECO:0000259" key="13">
    <source>
        <dbReference type="Pfam" id="PF00626"/>
    </source>
</evidence>
<evidence type="ECO:0000256" key="11">
    <source>
        <dbReference type="ARBA" id="ARBA00023136"/>
    </source>
</evidence>
<evidence type="ECO:0000256" key="1">
    <source>
        <dbReference type="ARBA" id="ARBA00004394"/>
    </source>
</evidence>
<evidence type="ECO:0000259" key="17">
    <source>
        <dbReference type="Pfam" id="PF08033"/>
    </source>
</evidence>
<dbReference type="InterPro" id="IPR029006">
    <property type="entry name" value="ADF-H/Gelsolin-like_dom_sf"/>
</dbReference>
<dbReference type="InterPro" id="IPR006896">
    <property type="entry name" value="Sec23/24_trunk_dom"/>
</dbReference>
<feature type="domain" description="Gelsolin-like" evidence="13">
    <location>
        <begin position="837"/>
        <end position="907"/>
    </location>
</feature>
<dbReference type="GO" id="GO:0005801">
    <property type="term" value="C:cis-Golgi network"/>
    <property type="evidence" value="ECO:0007669"/>
    <property type="project" value="EnsemblFungi"/>
</dbReference>
<dbReference type="InterPro" id="IPR006900">
    <property type="entry name" value="Sec23/24_helical_dom"/>
</dbReference>
<evidence type="ECO:0000259" key="16">
    <source>
        <dbReference type="Pfam" id="PF04815"/>
    </source>
</evidence>
<dbReference type="AlphaFoldDB" id="A0A167D6P5"/>
<protein>
    <submittedName>
        <fullName evidence="18">COPII subunit SEC24</fullName>
    </submittedName>
</protein>
<dbReference type="RefSeq" id="XP_018735023.1">
    <property type="nucleotide sequence ID" value="XM_018882768.1"/>
</dbReference>
<evidence type="ECO:0000256" key="7">
    <source>
        <dbReference type="ARBA" id="ARBA00022824"/>
    </source>
</evidence>
<dbReference type="GO" id="GO:0000149">
    <property type="term" value="F:SNARE binding"/>
    <property type="evidence" value="ECO:0007669"/>
    <property type="project" value="TreeGrafter"/>
</dbReference>
<keyword evidence="11" id="KW-0472">Membrane</keyword>
<dbReference type="Pfam" id="PF04810">
    <property type="entry name" value="zf-Sec23_Sec24"/>
    <property type="match status" value="1"/>
</dbReference>
<dbReference type="SUPFAM" id="SSF82919">
    <property type="entry name" value="Zn-finger domain of Sec23/24"/>
    <property type="match status" value="1"/>
</dbReference>
<dbReference type="Pfam" id="PF08033">
    <property type="entry name" value="Sec23_BS"/>
    <property type="match status" value="1"/>
</dbReference>
<dbReference type="InterPro" id="IPR007123">
    <property type="entry name" value="Gelsolin-like_dom"/>
</dbReference>
<evidence type="ECO:0000256" key="5">
    <source>
        <dbReference type="ARBA" id="ARBA00022448"/>
    </source>
</evidence>
<dbReference type="Gene3D" id="3.40.20.10">
    <property type="entry name" value="Severin"/>
    <property type="match status" value="1"/>
</dbReference>
<dbReference type="InterPro" id="IPR036175">
    <property type="entry name" value="Sec23/24_helical_dom_sf"/>
</dbReference>
<evidence type="ECO:0000259" key="14">
    <source>
        <dbReference type="Pfam" id="PF04810"/>
    </source>
</evidence>
<evidence type="ECO:0000256" key="9">
    <source>
        <dbReference type="ARBA" id="ARBA00022927"/>
    </source>
</evidence>
<keyword evidence="7" id="KW-0256">Endoplasmic reticulum</keyword>
<dbReference type="SUPFAM" id="SSF53300">
    <property type="entry name" value="vWA-like"/>
    <property type="match status" value="1"/>
</dbReference>
<evidence type="ECO:0000256" key="6">
    <source>
        <dbReference type="ARBA" id="ARBA00022490"/>
    </source>
</evidence>
<dbReference type="EMBL" id="CP014501">
    <property type="protein sequence ID" value="ANB12546.1"/>
    <property type="molecule type" value="Genomic_DNA"/>
</dbReference>
<evidence type="ECO:0000256" key="3">
    <source>
        <dbReference type="ARBA" id="ARBA00004586"/>
    </source>
</evidence>
<accession>A0A167D6P5</accession>
<keyword evidence="6" id="KW-0963">Cytoplasm</keyword>
<dbReference type="Proteomes" id="UP000189580">
    <property type="component" value="Chromosome a"/>
</dbReference>
<dbReference type="CDD" id="cd01479">
    <property type="entry name" value="Sec24-like"/>
    <property type="match status" value="1"/>
</dbReference>
<dbReference type="PANTHER" id="PTHR13803">
    <property type="entry name" value="SEC24-RELATED PROTEIN"/>
    <property type="match status" value="1"/>
</dbReference>
<dbReference type="Gene3D" id="2.30.30.380">
    <property type="entry name" value="Zn-finger domain of Sec23/24"/>
    <property type="match status" value="1"/>
</dbReference>
<dbReference type="InterPro" id="IPR006895">
    <property type="entry name" value="Znf_Sec23_Sec24"/>
</dbReference>
<proteinExistence type="inferred from homology"/>
<dbReference type="InterPro" id="IPR050550">
    <property type="entry name" value="SEC23_SEC24_subfamily"/>
</dbReference>
<dbReference type="SUPFAM" id="SSF82754">
    <property type="entry name" value="C-terminal, gelsolin-like domain of Sec23/24"/>
    <property type="match status" value="1"/>
</dbReference>
<comment type="subcellular location">
    <subcellularLocation>
        <location evidence="2">Cytoplasm</location>
    </subcellularLocation>
    <subcellularLocation>
        <location evidence="3">Endoplasmic reticulum membrane</location>
    </subcellularLocation>
    <subcellularLocation>
        <location evidence="1">Golgi apparatus membrane</location>
    </subcellularLocation>
</comment>
<gene>
    <name evidence="18" type="primary">SEC24</name>
    <name evidence="18" type="ORF">AWJ20_802</name>
</gene>
<feature type="compositionally biased region" description="Low complexity" evidence="12">
    <location>
        <begin position="169"/>
        <end position="178"/>
    </location>
</feature>
<evidence type="ECO:0000256" key="12">
    <source>
        <dbReference type="SAM" id="MobiDB-lite"/>
    </source>
</evidence>
<keyword evidence="10" id="KW-0333">Golgi apparatus</keyword>
<dbReference type="KEGG" id="slb:AWJ20_802"/>
<dbReference type="Gene3D" id="3.40.50.410">
    <property type="entry name" value="von Willebrand factor, type A domain"/>
    <property type="match status" value="1"/>
</dbReference>
<dbReference type="GO" id="GO:0090110">
    <property type="term" value="P:COPII-coated vesicle cargo loading"/>
    <property type="evidence" value="ECO:0007669"/>
    <property type="project" value="TreeGrafter"/>
</dbReference>
<dbReference type="PANTHER" id="PTHR13803:SF39">
    <property type="entry name" value="SECRETORY 24AB, ISOFORM A"/>
    <property type="match status" value="1"/>
</dbReference>
<dbReference type="GO" id="GO:0008270">
    <property type="term" value="F:zinc ion binding"/>
    <property type="evidence" value="ECO:0007669"/>
    <property type="project" value="InterPro"/>
</dbReference>
<feature type="region of interest" description="Disordered" evidence="12">
    <location>
        <begin position="165"/>
        <end position="190"/>
    </location>
</feature>
<dbReference type="InterPro" id="IPR036174">
    <property type="entry name" value="Znf_Sec23_Sec24_sf"/>
</dbReference>
<dbReference type="Pfam" id="PF04815">
    <property type="entry name" value="Sec23_helical"/>
    <property type="match status" value="1"/>
</dbReference>
<dbReference type="GO" id="GO:0030127">
    <property type="term" value="C:COPII vesicle coat"/>
    <property type="evidence" value="ECO:0007669"/>
    <property type="project" value="InterPro"/>
</dbReference>
<dbReference type="OrthoDB" id="49016at2759"/>
<keyword evidence="5" id="KW-0813">Transport</keyword>
<reference evidence="18 19" key="1">
    <citation type="submission" date="2016-02" db="EMBL/GenBank/DDBJ databases">
        <title>Complete genome sequence and transcriptome regulation of the pentose utilising yeast Sugiyamaella lignohabitans.</title>
        <authorList>
            <person name="Bellasio M."/>
            <person name="Peymann A."/>
            <person name="Valli M."/>
            <person name="Sipitzky M."/>
            <person name="Graf A."/>
            <person name="Sauer M."/>
            <person name="Marx H."/>
            <person name="Mattanovich D."/>
        </authorList>
    </citation>
    <scope>NUCLEOTIDE SEQUENCE [LARGE SCALE GENOMIC DNA]</scope>
    <source>
        <strain evidence="18 19">CBS 10342</strain>
    </source>
</reference>
<evidence type="ECO:0000256" key="10">
    <source>
        <dbReference type="ARBA" id="ARBA00023034"/>
    </source>
</evidence>
<dbReference type="Gene3D" id="1.20.120.730">
    <property type="entry name" value="Sec23/Sec24 helical domain"/>
    <property type="match status" value="1"/>
</dbReference>
<feature type="domain" description="Sec23/Sec24 beta-sandwich" evidence="17">
    <location>
        <begin position="610"/>
        <end position="693"/>
    </location>
</feature>
<name>A0A167D6P5_9ASCO</name>
<dbReference type="InterPro" id="IPR036465">
    <property type="entry name" value="vWFA_dom_sf"/>
</dbReference>
<sequence length="967" mass="103193">MSQYGHPAGGEGYQASGNEGVAGGPPQSAPPPGGHTKRRVYAKQQYDFNAGAAPSPYGSEIGGSSNGDIYGGAQGYGVGPGAGAPGIPGAPGVAGAGVGAPGGPGAVFTPGVGVTSPGAGVGGYGAGAYGAGTDGTGAGAAGSGYGIGAVADGLANQFGQLGLGGASGARGPQPVVGQPQGGQQPGANGQQQRLPLNQLYNIDLIQSLPPPITDLALPPPPLILPAGAAVNNNPEANASPDFIRSTLNVIPTNSSLLKKSKLPFALVVRPYTSLLDASAPVPIVSDTVICRCRRCRCYINPFVTFMDQSHRWKCNMCGLTNEVPTQFDWDPIKNERQDRYARNEINYGVVEFVAPPEYLVRPPQPPIYVFVLDVSVNAIANGLLATAARTILESLDRLPNSDGRTRVAFIAVDAALHYFSIPLPSSQQKEPSIMVVSDLENPFLPLPSGLLVNLNECRPAIEQLLGTLGETFAGNVSSSNALGSALKAANQLIGNVGGKIICLTASIPNVGIAKLEIREDRKVLGTAKEGALLQTANAFYKSFAVECNRSQVTVDMFLFSSQYQDVASLSNLPRYTGGQTYFYPGWSANRAEDAVKFAHEFGEHLSQEFAMEAVLRVRASTGLRMNAFYGNFFNRSSDLCSFPTFPRDQSYVIEVAIDETINKPYVCFQAAVLHTTCHGERRIRVLNVAIPTSNLLQDIYASADQLAITAYYTHKAVEKALTSGIQDAQDLLTNKLTEMLQTYKKDLMTTNVGASAPLQFCANLRMLPLLFNGLLKHVGLRKSAQIPSDLRSAALALLSTLPLKYLIKYIHADFYSLHDMPDEAGVPNEETGELVFPPKLNLTGERIVSHGLYLIDDGQVQFLWVGRDAVPQLLLDAFGVDSSAQVKPGKRELPEVEGSLLNAKIRSIIAKTREKNDSITWPSLFIMKEDGDPSLRLWATTFLIEDRSDQSPSYFQFLSGLRDKINS</sequence>
<dbReference type="GO" id="GO:1990753">
    <property type="term" value="C:equatorial cell cortex"/>
    <property type="evidence" value="ECO:0007669"/>
    <property type="project" value="EnsemblFungi"/>
</dbReference>
<keyword evidence="9" id="KW-0653">Protein transport</keyword>
<dbReference type="InterPro" id="IPR041742">
    <property type="entry name" value="Sec24-like_trunk_dom"/>
</dbReference>
<evidence type="ECO:0000259" key="15">
    <source>
        <dbReference type="Pfam" id="PF04811"/>
    </source>
</evidence>
<dbReference type="SUPFAM" id="SSF81995">
    <property type="entry name" value="beta-sandwich domain of Sec23/24"/>
    <property type="match status" value="1"/>
</dbReference>